<evidence type="ECO:0000313" key="4">
    <source>
        <dbReference type="Proteomes" id="UP000295258"/>
    </source>
</evidence>
<keyword evidence="4" id="KW-1185">Reference proteome</keyword>
<evidence type="ECO:0000256" key="1">
    <source>
        <dbReference type="ARBA" id="ARBA00022553"/>
    </source>
</evidence>
<reference evidence="3 4" key="1">
    <citation type="submission" date="2019-03" db="EMBL/GenBank/DDBJ databases">
        <title>Draft genome sequences of novel Actinobacteria.</title>
        <authorList>
            <person name="Sahin N."/>
            <person name="Ay H."/>
            <person name="Saygin H."/>
        </authorList>
    </citation>
    <scope>NUCLEOTIDE SEQUENCE [LARGE SCALE GENOMIC DNA]</scope>
    <source>
        <strain evidence="3 4">KC310</strain>
    </source>
</reference>
<accession>A0A4R4VXC1</accession>
<evidence type="ECO:0000259" key="2">
    <source>
        <dbReference type="PROSITE" id="PS50006"/>
    </source>
</evidence>
<sequence length="272" mass="30084">MAWTVRRPQSKVDILPKELGNFAEGLPPAQPGTLFVRGSNGGMRVAPDAEFDVVFGRCEPDVHVCVGPNDPHVSRRHGYITREDSAWMLYNLGRLPIRLPGARLVLTGHRTRLPVAHTPLFIVAPEQEHLLEVRIVMGRADPGQDNRHDADTRNPPGWRLSTVERLVLVCLGQRYLRPEPWPQPLTWAQVADELNRILPGQGWTAKRAAHIVTQTRKRLSPKVPGLLEEEIPPPLGNTLNHNLIMELLATSTIGPSDLVLLDGPDTTGAPPA</sequence>
<dbReference type="AlphaFoldDB" id="A0A4R4VXC1"/>
<organism evidence="3 4">
    <name type="scientific">Nonomuraea deserti</name>
    <dbReference type="NCBI Taxonomy" id="1848322"/>
    <lineage>
        <taxon>Bacteria</taxon>
        <taxon>Bacillati</taxon>
        <taxon>Actinomycetota</taxon>
        <taxon>Actinomycetes</taxon>
        <taxon>Streptosporangiales</taxon>
        <taxon>Streptosporangiaceae</taxon>
        <taxon>Nonomuraea</taxon>
    </lineage>
</organism>
<proteinExistence type="predicted"/>
<dbReference type="InterPro" id="IPR008984">
    <property type="entry name" value="SMAD_FHA_dom_sf"/>
</dbReference>
<dbReference type="InterPro" id="IPR000253">
    <property type="entry name" value="FHA_dom"/>
</dbReference>
<dbReference type="EMBL" id="SMKO01000041">
    <property type="protein sequence ID" value="TDD05130.1"/>
    <property type="molecule type" value="Genomic_DNA"/>
</dbReference>
<comment type="caution">
    <text evidence="3">The sequence shown here is derived from an EMBL/GenBank/DDBJ whole genome shotgun (WGS) entry which is preliminary data.</text>
</comment>
<name>A0A4R4VXC1_9ACTN</name>
<evidence type="ECO:0000313" key="3">
    <source>
        <dbReference type="EMBL" id="TDD05130.1"/>
    </source>
</evidence>
<gene>
    <name evidence="3" type="ORF">E1292_17680</name>
</gene>
<dbReference type="Gene3D" id="2.60.200.20">
    <property type="match status" value="1"/>
</dbReference>
<feature type="domain" description="FHA" evidence="2">
    <location>
        <begin position="53"/>
        <end position="104"/>
    </location>
</feature>
<protein>
    <recommendedName>
        <fullName evidence="2">FHA domain-containing protein</fullName>
    </recommendedName>
</protein>
<dbReference type="PROSITE" id="PS50006">
    <property type="entry name" value="FHA_DOMAIN"/>
    <property type="match status" value="1"/>
</dbReference>
<keyword evidence="1" id="KW-0597">Phosphoprotein</keyword>
<dbReference type="SUPFAM" id="SSF49879">
    <property type="entry name" value="SMAD/FHA domain"/>
    <property type="match status" value="1"/>
</dbReference>
<dbReference type="Proteomes" id="UP000295258">
    <property type="component" value="Unassembled WGS sequence"/>
</dbReference>